<dbReference type="GO" id="GO:0008137">
    <property type="term" value="F:NADH dehydrogenase (ubiquinone) activity"/>
    <property type="evidence" value="ECO:0007669"/>
    <property type="project" value="InterPro"/>
</dbReference>
<dbReference type="InterPro" id="IPR029014">
    <property type="entry name" value="NiFe-Hase_large"/>
</dbReference>
<evidence type="ECO:0000313" key="5">
    <source>
        <dbReference type="EMBL" id="MBK7416724.1"/>
    </source>
</evidence>
<dbReference type="GO" id="GO:0048038">
    <property type="term" value="F:quinone binding"/>
    <property type="evidence" value="ECO:0007669"/>
    <property type="project" value="InterPro"/>
</dbReference>
<dbReference type="Pfam" id="PF00346">
    <property type="entry name" value="Complex1_49kDa"/>
    <property type="match status" value="1"/>
</dbReference>
<sequence length="497" mass="55006">MKTSKAVLIADLRSSPPKSSYELSHRCAERLYAGDHLITLFGRHEKSNRHWGTIVTAVFQTPSGELNIFRGQAEDGKHYPSLTHNYPVAHIFERELWEQTGLQPDGHPWLKPVRFEGERQQRMTDYPFFKVRGREVHEVGVGPIHAGVIEPGHFRFMCLGEKVYHLEIQLGYQHRGVEALLLRRPPMALASTVESICGDSSVAYAWGYCAAVEALSNLPVSLETDLLRGIALEMERIAMHVATLNGLATDVALLQGGGTYGRLRTAIINATQRVCGNRFGRGWLRPGRARGLSEVLRQDLIQTLTAFARDFTEINELMLASLSVKVRFQGTGIVSTKTAQELGLVGVVARASGVEIDTRVQLPGRVYERFPAELITESSGDCWARMKQRMREADASVQWLLKVLGDTALDLSGSAAPETLGKPLAPETLCVSLIEGTRGPVVQVLETSSQGQLLHYKVQDPSLPNWFGLAMAVRDNDISDFPICNKSFDLSYCGNDL</sequence>
<evidence type="ECO:0000256" key="1">
    <source>
        <dbReference type="ARBA" id="ARBA00023002"/>
    </source>
</evidence>
<dbReference type="PANTHER" id="PTHR43485:SF1">
    <property type="entry name" value="FORMATE HYDROGENLYASE SUBUNIT 5-RELATED"/>
    <property type="match status" value="1"/>
</dbReference>
<dbReference type="SUPFAM" id="SSF56762">
    <property type="entry name" value="HydB/Nqo4-like"/>
    <property type="match status" value="1"/>
</dbReference>
<dbReference type="InterPro" id="IPR037232">
    <property type="entry name" value="NADH_quin_OxRdtase_su_C/D-like"/>
</dbReference>
<dbReference type="PANTHER" id="PTHR43485">
    <property type="entry name" value="HYDROGENASE-4 COMPONENT G"/>
    <property type="match status" value="1"/>
</dbReference>
<dbReference type="GO" id="GO:0051287">
    <property type="term" value="F:NAD binding"/>
    <property type="evidence" value="ECO:0007669"/>
    <property type="project" value="InterPro"/>
</dbReference>
<gene>
    <name evidence="5" type="ORF">IPJ38_18085</name>
</gene>
<dbReference type="AlphaFoldDB" id="A0A935K1X2"/>
<comment type="caution">
    <text evidence="5">The sequence shown here is derived from an EMBL/GenBank/DDBJ whole genome shotgun (WGS) entry which is preliminary data.</text>
</comment>
<dbReference type="InterPro" id="IPR052197">
    <property type="entry name" value="ComplexI_49kDa-like"/>
</dbReference>
<dbReference type="Gene3D" id="3.30.460.80">
    <property type="entry name" value="NADH:ubiquinone oxidoreductase, 30kDa subunit"/>
    <property type="match status" value="1"/>
</dbReference>
<keyword evidence="2" id="KW-0520">NAD</keyword>
<keyword evidence="1" id="KW-0560">Oxidoreductase</keyword>
<proteinExistence type="predicted"/>
<evidence type="ECO:0000259" key="3">
    <source>
        <dbReference type="Pfam" id="PF00329"/>
    </source>
</evidence>
<dbReference type="InterPro" id="IPR001135">
    <property type="entry name" value="NADH_Q_OxRdtase_suD"/>
</dbReference>
<dbReference type="Gene3D" id="1.10.645.10">
    <property type="entry name" value="Cytochrome-c3 Hydrogenase, chain B"/>
    <property type="match status" value="1"/>
</dbReference>
<dbReference type="EMBL" id="JADJMS010000046">
    <property type="protein sequence ID" value="MBK7416724.1"/>
    <property type="molecule type" value="Genomic_DNA"/>
</dbReference>
<evidence type="ECO:0000256" key="2">
    <source>
        <dbReference type="ARBA" id="ARBA00023027"/>
    </source>
</evidence>
<name>A0A935K1X2_9RHOO</name>
<dbReference type="Proteomes" id="UP000739411">
    <property type="component" value="Unassembled WGS sequence"/>
</dbReference>
<organism evidence="5 6">
    <name type="scientific">Candidatus Dechloromonas phosphorivorans</name>
    <dbReference type="NCBI Taxonomy" id="2899244"/>
    <lineage>
        <taxon>Bacteria</taxon>
        <taxon>Pseudomonadati</taxon>
        <taxon>Pseudomonadota</taxon>
        <taxon>Betaproteobacteria</taxon>
        <taxon>Rhodocyclales</taxon>
        <taxon>Azonexaceae</taxon>
        <taxon>Dechloromonas</taxon>
    </lineage>
</organism>
<protein>
    <submittedName>
        <fullName evidence="5">NADH-quinone oxidoreductase subunit C</fullName>
    </submittedName>
</protein>
<dbReference type="SUPFAM" id="SSF143243">
    <property type="entry name" value="Nqo5-like"/>
    <property type="match status" value="1"/>
</dbReference>
<evidence type="ECO:0000313" key="6">
    <source>
        <dbReference type="Proteomes" id="UP000739411"/>
    </source>
</evidence>
<dbReference type="GO" id="GO:0016651">
    <property type="term" value="F:oxidoreductase activity, acting on NAD(P)H"/>
    <property type="evidence" value="ECO:0007669"/>
    <property type="project" value="InterPro"/>
</dbReference>
<dbReference type="InterPro" id="IPR001268">
    <property type="entry name" value="NADH_UbQ_OxRdtase_30kDa_su"/>
</dbReference>
<feature type="domain" description="NADH:ubiquinone oxidoreductase 30kDa subunit" evidence="3">
    <location>
        <begin position="35"/>
        <end position="112"/>
    </location>
</feature>
<evidence type="ECO:0000259" key="4">
    <source>
        <dbReference type="Pfam" id="PF00346"/>
    </source>
</evidence>
<accession>A0A935K1X2</accession>
<reference evidence="5 6" key="1">
    <citation type="submission" date="2020-10" db="EMBL/GenBank/DDBJ databases">
        <title>Connecting structure to function with the recovery of over 1000 high-quality activated sludge metagenome-assembled genomes encoding full-length rRNA genes using long-read sequencing.</title>
        <authorList>
            <person name="Singleton C.M."/>
            <person name="Petriglieri F."/>
            <person name="Kristensen J.M."/>
            <person name="Kirkegaard R.H."/>
            <person name="Michaelsen T.Y."/>
            <person name="Andersen M.H."/>
            <person name="Karst S.M."/>
            <person name="Dueholm M.S."/>
            <person name="Nielsen P.H."/>
            <person name="Albertsen M."/>
        </authorList>
    </citation>
    <scope>NUCLEOTIDE SEQUENCE [LARGE SCALE GENOMIC DNA]</scope>
    <source>
        <strain evidence="5">EsbW_18-Q3-R4-48_BATAC.463</strain>
    </source>
</reference>
<dbReference type="Pfam" id="PF00329">
    <property type="entry name" value="Complex1_30kDa"/>
    <property type="match status" value="1"/>
</dbReference>
<feature type="domain" description="NADH-quinone oxidoreductase subunit D" evidence="4">
    <location>
        <begin position="262"/>
        <end position="402"/>
    </location>
</feature>